<proteinExistence type="predicted"/>
<dbReference type="PANTHER" id="PTHR34980:SF2">
    <property type="entry name" value="INNER MEMBRANE PROTEIN YHAH-RELATED"/>
    <property type="match status" value="1"/>
</dbReference>
<comment type="caution">
    <text evidence="2">The sequence shown here is derived from an EMBL/GenBank/DDBJ whole genome shotgun (WGS) entry which is preliminary data.</text>
</comment>
<protein>
    <submittedName>
        <fullName evidence="2">Uncharacterized membrane protein YhaH (DUF805 family)</fullName>
    </submittedName>
</protein>
<dbReference type="GO" id="GO:0005886">
    <property type="term" value="C:plasma membrane"/>
    <property type="evidence" value="ECO:0007669"/>
    <property type="project" value="TreeGrafter"/>
</dbReference>
<evidence type="ECO:0000313" key="3">
    <source>
        <dbReference type="Proteomes" id="UP000562395"/>
    </source>
</evidence>
<dbReference type="Pfam" id="PF05656">
    <property type="entry name" value="DUF805"/>
    <property type="match status" value="1"/>
</dbReference>
<gene>
    <name evidence="2" type="ORF">GGQ88_002123</name>
</gene>
<name>A0A7W6EWH6_9SPHN</name>
<evidence type="ECO:0000256" key="1">
    <source>
        <dbReference type="SAM" id="Phobius"/>
    </source>
</evidence>
<feature type="transmembrane region" description="Helical" evidence="1">
    <location>
        <begin position="23"/>
        <end position="42"/>
    </location>
</feature>
<feature type="transmembrane region" description="Helical" evidence="1">
    <location>
        <begin position="93"/>
        <end position="113"/>
    </location>
</feature>
<dbReference type="Proteomes" id="UP000562395">
    <property type="component" value="Unassembled WGS sequence"/>
</dbReference>
<sequence>MNWMILPYRRYAEFTGRSRRREYWMFALFYVLVMIVLNALFGTNDLQRGGGTLVYGSRLVGAGSWIGGLFWLGSLIPSLAVSVRRLHDQDRTGWLLLLALIPFFGWFALFVLMCLDGTHGTNRFGADPKNPSPADVFS</sequence>
<keyword evidence="1" id="KW-1133">Transmembrane helix</keyword>
<dbReference type="RefSeq" id="WP_183613105.1">
    <property type="nucleotide sequence ID" value="NZ_JACICY010000004.1"/>
</dbReference>
<dbReference type="AlphaFoldDB" id="A0A7W6EWH6"/>
<organism evidence="2 3">
    <name type="scientific">Novosphingobium hassiacum</name>
    <dbReference type="NCBI Taxonomy" id="173676"/>
    <lineage>
        <taxon>Bacteria</taxon>
        <taxon>Pseudomonadati</taxon>
        <taxon>Pseudomonadota</taxon>
        <taxon>Alphaproteobacteria</taxon>
        <taxon>Sphingomonadales</taxon>
        <taxon>Sphingomonadaceae</taxon>
        <taxon>Novosphingobium</taxon>
    </lineage>
</organism>
<accession>A0A7W6EWH6</accession>
<keyword evidence="3" id="KW-1185">Reference proteome</keyword>
<dbReference type="PANTHER" id="PTHR34980">
    <property type="entry name" value="INNER MEMBRANE PROTEIN-RELATED-RELATED"/>
    <property type="match status" value="1"/>
</dbReference>
<evidence type="ECO:0000313" key="2">
    <source>
        <dbReference type="EMBL" id="MBB3860854.1"/>
    </source>
</evidence>
<dbReference type="EMBL" id="JACICY010000004">
    <property type="protein sequence ID" value="MBB3860854.1"/>
    <property type="molecule type" value="Genomic_DNA"/>
</dbReference>
<dbReference type="InterPro" id="IPR008523">
    <property type="entry name" value="DUF805"/>
</dbReference>
<keyword evidence="1" id="KW-0472">Membrane</keyword>
<feature type="transmembrane region" description="Helical" evidence="1">
    <location>
        <begin position="62"/>
        <end position="81"/>
    </location>
</feature>
<reference evidence="2 3" key="1">
    <citation type="submission" date="2020-08" db="EMBL/GenBank/DDBJ databases">
        <title>Genomic Encyclopedia of Type Strains, Phase IV (KMG-IV): sequencing the most valuable type-strain genomes for metagenomic binning, comparative biology and taxonomic classification.</title>
        <authorList>
            <person name="Goeker M."/>
        </authorList>
    </citation>
    <scope>NUCLEOTIDE SEQUENCE [LARGE SCALE GENOMIC DNA]</scope>
    <source>
        <strain evidence="2 3">DSM 14552</strain>
    </source>
</reference>
<keyword evidence="1" id="KW-0812">Transmembrane</keyword>